<dbReference type="RefSeq" id="WP_237875670.1">
    <property type="nucleotide sequence ID" value="NZ_JAKLTR010000018.1"/>
</dbReference>
<comment type="caution">
    <text evidence="1">The sequence shown here is derived from an EMBL/GenBank/DDBJ whole genome shotgun (WGS) entry which is preliminary data.</text>
</comment>
<name>A0ABS9KXV9_9BACT</name>
<dbReference type="Proteomes" id="UP001165367">
    <property type="component" value="Unassembled WGS sequence"/>
</dbReference>
<protein>
    <submittedName>
        <fullName evidence="1">Uncharacterized protein</fullName>
    </submittedName>
</protein>
<accession>A0ABS9KXV9</accession>
<gene>
    <name evidence="1" type="ORF">LZZ85_22750</name>
</gene>
<sequence>MRVVIMLLLLDLYMVLLSSGQTGSWGSGIYSSKYADPQSATRQLGSLGILGEGGLIAGLEKHQGLPELDVY</sequence>
<dbReference type="EMBL" id="JAKLTR010000018">
    <property type="protein sequence ID" value="MCG2617133.1"/>
    <property type="molecule type" value="Genomic_DNA"/>
</dbReference>
<organism evidence="1 2">
    <name type="scientific">Terrimonas ginsenosidimutans</name>
    <dbReference type="NCBI Taxonomy" id="2908004"/>
    <lineage>
        <taxon>Bacteria</taxon>
        <taxon>Pseudomonadati</taxon>
        <taxon>Bacteroidota</taxon>
        <taxon>Chitinophagia</taxon>
        <taxon>Chitinophagales</taxon>
        <taxon>Chitinophagaceae</taxon>
        <taxon>Terrimonas</taxon>
    </lineage>
</organism>
<reference evidence="1" key="1">
    <citation type="submission" date="2022-01" db="EMBL/GenBank/DDBJ databases">
        <authorList>
            <person name="Jo J.-H."/>
            <person name="Im W.-T."/>
        </authorList>
    </citation>
    <scope>NUCLEOTIDE SEQUENCE</scope>
    <source>
        <strain evidence="1">NA20</strain>
    </source>
</reference>
<evidence type="ECO:0000313" key="1">
    <source>
        <dbReference type="EMBL" id="MCG2617133.1"/>
    </source>
</evidence>
<evidence type="ECO:0000313" key="2">
    <source>
        <dbReference type="Proteomes" id="UP001165367"/>
    </source>
</evidence>
<proteinExistence type="predicted"/>
<keyword evidence="2" id="KW-1185">Reference proteome</keyword>